<reference evidence="3 4" key="1">
    <citation type="submission" date="2020-07" db="EMBL/GenBank/DDBJ databases">
        <title>Sequencing the genomes of 1000 actinobacteria strains.</title>
        <authorList>
            <person name="Klenk H.-P."/>
        </authorList>
    </citation>
    <scope>NUCLEOTIDE SEQUENCE [LARGE SCALE GENOMIC DNA]</scope>
    <source>
        <strain evidence="3 4">DSM 21349</strain>
    </source>
</reference>
<dbReference type="Proteomes" id="UP000580910">
    <property type="component" value="Unassembled WGS sequence"/>
</dbReference>
<evidence type="ECO:0000256" key="2">
    <source>
        <dbReference type="SAM" id="SignalP"/>
    </source>
</evidence>
<dbReference type="RefSeq" id="WP_182541086.1">
    <property type="nucleotide sequence ID" value="NZ_JACGXA010000001.1"/>
</dbReference>
<evidence type="ECO:0008006" key="5">
    <source>
        <dbReference type="Google" id="ProtNLM"/>
    </source>
</evidence>
<dbReference type="EMBL" id="JACGXA010000001">
    <property type="protein sequence ID" value="MBA8805333.1"/>
    <property type="molecule type" value="Genomic_DNA"/>
</dbReference>
<protein>
    <recommendedName>
        <fullName evidence="5">Lipoprotein LpqN</fullName>
    </recommendedName>
</protein>
<keyword evidence="4" id="KW-1185">Reference proteome</keyword>
<comment type="caution">
    <text evidence="3">The sequence shown here is derived from an EMBL/GenBank/DDBJ whole genome shotgun (WGS) entry which is preliminary data.</text>
</comment>
<evidence type="ECO:0000256" key="1">
    <source>
        <dbReference type="SAM" id="MobiDB-lite"/>
    </source>
</evidence>
<feature type="region of interest" description="Disordered" evidence="1">
    <location>
        <begin position="28"/>
        <end position="59"/>
    </location>
</feature>
<evidence type="ECO:0000313" key="3">
    <source>
        <dbReference type="EMBL" id="MBA8805333.1"/>
    </source>
</evidence>
<name>A0A7W3PB52_9ACTN</name>
<organism evidence="3 4">
    <name type="scientific">Nocardioides ginsengisegetis</name>
    <dbReference type="NCBI Taxonomy" id="661491"/>
    <lineage>
        <taxon>Bacteria</taxon>
        <taxon>Bacillati</taxon>
        <taxon>Actinomycetota</taxon>
        <taxon>Actinomycetes</taxon>
        <taxon>Propionibacteriales</taxon>
        <taxon>Nocardioidaceae</taxon>
        <taxon>Nocardioides</taxon>
    </lineage>
</organism>
<sequence length="190" mass="19572">MTTTRRARTTGVATALLVAAAMLSGCGGKDAAADPPTASADASSTSDPSMSASASPASGPLLDSDVVSLHAPSGWKVTEGGGHVLAEDETALSVIQLDVIDNYGQEFTLQQLARQDLQAAAVQSPKVEEPVTVAAQAAYHVTGMADSTRHYEGFGFRLGDRSIYVGFTLAGSPTHRQQVVDSVLATVVLK</sequence>
<feature type="signal peptide" evidence="2">
    <location>
        <begin position="1"/>
        <end position="31"/>
    </location>
</feature>
<dbReference type="AlphaFoldDB" id="A0A7W3PB52"/>
<feature type="chain" id="PRO_5039431622" description="Lipoprotein LpqN" evidence="2">
    <location>
        <begin position="32"/>
        <end position="190"/>
    </location>
</feature>
<keyword evidence="2" id="KW-0732">Signal</keyword>
<feature type="compositionally biased region" description="Low complexity" evidence="1">
    <location>
        <begin position="33"/>
        <end position="58"/>
    </location>
</feature>
<accession>A0A7W3PB52</accession>
<evidence type="ECO:0000313" key="4">
    <source>
        <dbReference type="Proteomes" id="UP000580910"/>
    </source>
</evidence>
<gene>
    <name evidence="3" type="ORF">FB382_003624</name>
</gene>
<dbReference type="PROSITE" id="PS51257">
    <property type="entry name" value="PROKAR_LIPOPROTEIN"/>
    <property type="match status" value="1"/>
</dbReference>
<proteinExistence type="predicted"/>